<evidence type="ECO:0000313" key="3">
    <source>
        <dbReference type="EMBL" id="ODN04112.1"/>
    </source>
</evidence>
<dbReference type="Proteomes" id="UP000094527">
    <property type="component" value="Unassembled WGS sequence"/>
</dbReference>
<evidence type="ECO:0000256" key="2">
    <source>
        <dbReference type="SAM" id="SignalP"/>
    </source>
</evidence>
<feature type="transmembrane region" description="Helical" evidence="1">
    <location>
        <begin position="225"/>
        <end position="247"/>
    </location>
</feature>
<keyword evidence="1" id="KW-0472">Membrane</keyword>
<evidence type="ECO:0000313" key="4">
    <source>
        <dbReference type="Proteomes" id="UP000094527"/>
    </source>
</evidence>
<comment type="caution">
    <text evidence="3">The sequence shown here is derived from an EMBL/GenBank/DDBJ whole genome shotgun (WGS) entry which is preliminary data.</text>
</comment>
<name>A0A1D2NFW0_ORCCI</name>
<sequence>MLLRRIHVLYVVLVKLFCFTEFPQVFGIAFDKVDRNLSNFVVQAKENNGVRITHKGHQTQENSEHSYNDLRSILNYSSTETYILSILNSSSLIAALPNDTSGNRLKRQGESRTINVDIGPGISAGAPLCYEREVSGTCRYRTAPDECFKHEWTAHATIINIGYHKITSIPEGLIVFPSGHARVRVFLKSSCCNPLVHFIAWDIFLQQNACIVDVRELQDLHPGEIVGICVGVLLFFIILIIIIALCIRRQRQKKLEKQTVIFGRSLTRSKSRSETGNNHR</sequence>
<dbReference type="EMBL" id="LJIJ01000055">
    <property type="protein sequence ID" value="ODN04112.1"/>
    <property type="molecule type" value="Genomic_DNA"/>
</dbReference>
<organism evidence="3 4">
    <name type="scientific">Orchesella cincta</name>
    <name type="common">Springtail</name>
    <name type="synonym">Podura cincta</name>
    <dbReference type="NCBI Taxonomy" id="48709"/>
    <lineage>
        <taxon>Eukaryota</taxon>
        <taxon>Metazoa</taxon>
        <taxon>Ecdysozoa</taxon>
        <taxon>Arthropoda</taxon>
        <taxon>Hexapoda</taxon>
        <taxon>Collembola</taxon>
        <taxon>Entomobryomorpha</taxon>
        <taxon>Entomobryoidea</taxon>
        <taxon>Orchesellidae</taxon>
        <taxon>Orchesellinae</taxon>
        <taxon>Orchesella</taxon>
    </lineage>
</organism>
<reference evidence="3 4" key="1">
    <citation type="journal article" date="2016" name="Genome Biol. Evol.">
        <title>Gene Family Evolution Reflects Adaptation to Soil Environmental Stressors in the Genome of the Collembolan Orchesella cincta.</title>
        <authorList>
            <person name="Faddeeva-Vakhrusheva A."/>
            <person name="Derks M.F."/>
            <person name="Anvar S.Y."/>
            <person name="Agamennone V."/>
            <person name="Suring W."/>
            <person name="Smit S."/>
            <person name="van Straalen N.M."/>
            <person name="Roelofs D."/>
        </authorList>
    </citation>
    <scope>NUCLEOTIDE SEQUENCE [LARGE SCALE GENOMIC DNA]</scope>
    <source>
        <tissue evidence="3">Mixed pool</tissue>
    </source>
</reference>
<evidence type="ECO:0000256" key="1">
    <source>
        <dbReference type="SAM" id="Phobius"/>
    </source>
</evidence>
<keyword evidence="4" id="KW-1185">Reference proteome</keyword>
<keyword evidence="1" id="KW-0812">Transmembrane</keyword>
<protein>
    <submittedName>
        <fullName evidence="3">Uncharacterized protein</fullName>
    </submittedName>
</protein>
<feature type="signal peptide" evidence="2">
    <location>
        <begin position="1"/>
        <end position="27"/>
    </location>
</feature>
<dbReference type="OrthoDB" id="10624354at2759"/>
<gene>
    <name evidence="3" type="ORF">Ocin01_02561</name>
</gene>
<keyword evidence="1" id="KW-1133">Transmembrane helix</keyword>
<accession>A0A1D2NFW0</accession>
<feature type="chain" id="PRO_5008905515" evidence="2">
    <location>
        <begin position="28"/>
        <end position="280"/>
    </location>
</feature>
<dbReference type="AlphaFoldDB" id="A0A1D2NFW0"/>
<keyword evidence="2" id="KW-0732">Signal</keyword>
<proteinExistence type="predicted"/>
<dbReference type="STRING" id="48709.A0A1D2NFW0"/>